<protein>
    <recommendedName>
        <fullName evidence="3">Secreted protein</fullName>
    </recommendedName>
</protein>
<dbReference type="EMBL" id="BPVZ01000181">
    <property type="protein sequence ID" value="GKV44435.1"/>
    <property type="molecule type" value="Genomic_DNA"/>
</dbReference>
<evidence type="ECO:0008006" key="3">
    <source>
        <dbReference type="Google" id="ProtNLM"/>
    </source>
</evidence>
<comment type="caution">
    <text evidence="1">The sequence shown here is derived from an EMBL/GenBank/DDBJ whole genome shotgun (WGS) entry which is preliminary data.</text>
</comment>
<name>A0AAV5M3U4_9ROSI</name>
<dbReference type="Proteomes" id="UP001054252">
    <property type="component" value="Unassembled WGS sequence"/>
</dbReference>
<organism evidence="1 2">
    <name type="scientific">Rubroshorea leprosula</name>
    <dbReference type="NCBI Taxonomy" id="152421"/>
    <lineage>
        <taxon>Eukaryota</taxon>
        <taxon>Viridiplantae</taxon>
        <taxon>Streptophyta</taxon>
        <taxon>Embryophyta</taxon>
        <taxon>Tracheophyta</taxon>
        <taxon>Spermatophyta</taxon>
        <taxon>Magnoliopsida</taxon>
        <taxon>eudicotyledons</taxon>
        <taxon>Gunneridae</taxon>
        <taxon>Pentapetalae</taxon>
        <taxon>rosids</taxon>
        <taxon>malvids</taxon>
        <taxon>Malvales</taxon>
        <taxon>Dipterocarpaceae</taxon>
        <taxon>Rubroshorea</taxon>
    </lineage>
</organism>
<proteinExistence type="predicted"/>
<reference evidence="1 2" key="1">
    <citation type="journal article" date="2021" name="Commun. Biol.">
        <title>The genome of Shorea leprosula (Dipterocarpaceae) highlights the ecological relevance of drought in aseasonal tropical rainforests.</title>
        <authorList>
            <person name="Ng K.K.S."/>
            <person name="Kobayashi M.J."/>
            <person name="Fawcett J.A."/>
            <person name="Hatakeyama M."/>
            <person name="Paape T."/>
            <person name="Ng C.H."/>
            <person name="Ang C.C."/>
            <person name="Tnah L.H."/>
            <person name="Lee C.T."/>
            <person name="Nishiyama T."/>
            <person name="Sese J."/>
            <person name="O'Brien M.J."/>
            <person name="Copetti D."/>
            <person name="Mohd Noor M.I."/>
            <person name="Ong R.C."/>
            <person name="Putra M."/>
            <person name="Sireger I.Z."/>
            <person name="Indrioko S."/>
            <person name="Kosugi Y."/>
            <person name="Izuno A."/>
            <person name="Isagi Y."/>
            <person name="Lee S.L."/>
            <person name="Shimizu K.K."/>
        </authorList>
    </citation>
    <scope>NUCLEOTIDE SEQUENCE [LARGE SCALE GENOMIC DNA]</scope>
    <source>
        <strain evidence="1">214</strain>
    </source>
</reference>
<accession>A0AAV5M3U4</accession>
<evidence type="ECO:0000313" key="2">
    <source>
        <dbReference type="Proteomes" id="UP001054252"/>
    </source>
</evidence>
<gene>
    <name evidence="1" type="ORF">SLEP1_g51620</name>
</gene>
<sequence>MDAGKWRRRMHVFLPKYALGLSCRNTPRDITTTCSRHARPLACYKMCQINDPLAANIHDITVTGTTLTMSSSITIVKSRW</sequence>
<dbReference type="AlphaFoldDB" id="A0AAV5M3U4"/>
<keyword evidence="2" id="KW-1185">Reference proteome</keyword>
<evidence type="ECO:0000313" key="1">
    <source>
        <dbReference type="EMBL" id="GKV44435.1"/>
    </source>
</evidence>